<evidence type="ECO:0008006" key="3">
    <source>
        <dbReference type="Google" id="ProtNLM"/>
    </source>
</evidence>
<evidence type="ECO:0000313" key="2">
    <source>
        <dbReference type="Proteomes" id="UP000239590"/>
    </source>
</evidence>
<keyword evidence="2" id="KW-1185">Reference proteome</keyword>
<evidence type="ECO:0000313" key="1">
    <source>
        <dbReference type="EMBL" id="PQA60729.1"/>
    </source>
</evidence>
<sequence>MKALLFALALAYAAEAKSIPQVAQIQTLIQADSTQWKEYAGKYKGVEGVFESFIVTIEDGKLMAEAIGQGKGELLASPNAADTFTVPGYEATIVFVRDANKKVIKYQMSVQGQTFEGDKL</sequence>
<comment type="caution">
    <text evidence="1">The sequence shown here is derived from an EMBL/GenBank/DDBJ whole genome shotgun (WGS) entry which is preliminary data.</text>
</comment>
<name>A0A2S7ISS2_9BACT</name>
<gene>
    <name evidence="1" type="ORF">C5O19_14265</name>
</gene>
<dbReference type="OrthoDB" id="960967at2"/>
<proteinExistence type="predicted"/>
<dbReference type="RefSeq" id="WP_104713316.1">
    <property type="nucleotide sequence ID" value="NZ_PTRA01000001.1"/>
</dbReference>
<accession>A0A2S7ISS2</accession>
<reference evidence="2" key="1">
    <citation type="submission" date="2018-02" db="EMBL/GenBank/DDBJ databases">
        <title>Genome sequencing of Solimonas sp. HR-BB.</title>
        <authorList>
            <person name="Lee Y."/>
            <person name="Jeon C.O."/>
        </authorList>
    </citation>
    <scope>NUCLEOTIDE SEQUENCE [LARGE SCALE GENOMIC DNA]</scope>
    <source>
        <strain evidence="2">HR-U</strain>
    </source>
</reference>
<protein>
    <recommendedName>
        <fullName evidence="3">DUF3471 domain-containing protein</fullName>
    </recommendedName>
</protein>
<dbReference type="AlphaFoldDB" id="A0A2S7ISS2"/>
<organism evidence="1 2">
    <name type="scientific">Siphonobacter curvatus</name>
    <dbReference type="NCBI Taxonomy" id="2094562"/>
    <lineage>
        <taxon>Bacteria</taxon>
        <taxon>Pseudomonadati</taxon>
        <taxon>Bacteroidota</taxon>
        <taxon>Cytophagia</taxon>
        <taxon>Cytophagales</taxon>
        <taxon>Cytophagaceae</taxon>
        <taxon>Siphonobacter</taxon>
    </lineage>
</organism>
<dbReference type="Proteomes" id="UP000239590">
    <property type="component" value="Unassembled WGS sequence"/>
</dbReference>
<dbReference type="EMBL" id="PTRA01000001">
    <property type="protein sequence ID" value="PQA60729.1"/>
    <property type="molecule type" value="Genomic_DNA"/>
</dbReference>